<dbReference type="OrthoDB" id="9791537at2"/>
<reference evidence="3 5" key="2">
    <citation type="journal article" date="2020" name="FEMS Microbiol. Ecol.">
        <title>Temporal dynamics of bacterial communities during seed development and maturation.</title>
        <authorList>
            <person name="Chesneau G."/>
            <person name="Torres-Cortes G."/>
            <person name="Briand M."/>
            <person name="Darrasse A."/>
            <person name="Preveaux A."/>
            <person name="Marais C."/>
            <person name="Jacques M.A."/>
            <person name="Shade A."/>
            <person name="Barret M."/>
        </authorList>
    </citation>
    <scope>NUCLEOTIDE SEQUENCE [LARGE SCALE GENOMIC DNA]</scope>
    <source>
        <strain evidence="3 5">CFBP13723</strain>
    </source>
</reference>
<dbReference type="SUPFAM" id="SSF47413">
    <property type="entry name" value="lambda repressor-like DNA-binding domains"/>
    <property type="match status" value="1"/>
</dbReference>
<sequence length="155" mass="17137">MKGIGLRLRQERTRLKLSQSALGAVGGVETNAQGNYESGARYPKADYLLRVAGAGVDLDFVLTGSRHRNLESMGDRPLTEENEDLSQPLTQVSHQLHRNLFGLMDASLQLTRLVDVRAKDPQYSEANAQLDNVRAEAQSLAQATMRLIFETSKLV</sequence>
<dbReference type="Gene3D" id="1.10.260.40">
    <property type="entry name" value="lambda repressor-like DNA-binding domains"/>
    <property type="match status" value="1"/>
</dbReference>
<dbReference type="AlphaFoldDB" id="A0A9X0JKD5"/>
<name>A0A9X0JKD5_9PSED</name>
<dbReference type="RefSeq" id="WP_037011169.1">
    <property type="nucleotide sequence ID" value="NZ_JACYNP010000015.1"/>
</dbReference>
<organism evidence="2 4">
    <name type="scientific">Pseudomonas lutea</name>
    <dbReference type="NCBI Taxonomy" id="243924"/>
    <lineage>
        <taxon>Bacteria</taxon>
        <taxon>Pseudomonadati</taxon>
        <taxon>Pseudomonadota</taxon>
        <taxon>Gammaproteobacteria</taxon>
        <taxon>Pseudomonadales</taxon>
        <taxon>Pseudomonadaceae</taxon>
        <taxon>Pseudomonas</taxon>
    </lineage>
</organism>
<dbReference type="GO" id="GO:0003677">
    <property type="term" value="F:DNA binding"/>
    <property type="evidence" value="ECO:0007669"/>
    <property type="project" value="InterPro"/>
</dbReference>
<dbReference type="PROSITE" id="PS50943">
    <property type="entry name" value="HTH_CROC1"/>
    <property type="match status" value="1"/>
</dbReference>
<reference evidence="2 4" key="1">
    <citation type="submission" date="2014-09" db="EMBL/GenBank/DDBJ databases">
        <title>Genome sequence of Pseudomonas lutea strain DSM 17257T.</title>
        <authorList>
            <person name="Kwak Y."/>
            <person name="Shin J.-H."/>
        </authorList>
    </citation>
    <scope>NUCLEOTIDE SEQUENCE [LARGE SCALE GENOMIC DNA]</scope>
    <source>
        <strain evidence="2 4">DSM 17257</strain>
    </source>
</reference>
<keyword evidence="5" id="KW-1185">Reference proteome</keyword>
<dbReference type="InterPro" id="IPR001387">
    <property type="entry name" value="Cro/C1-type_HTH"/>
</dbReference>
<comment type="caution">
    <text evidence="2">The sequence shown here is derived from an EMBL/GenBank/DDBJ whole genome shotgun (WGS) entry which is preliminary data.</text>
</comment>
<evidence type="ECO:0000313" key="3">
    <source>
        <dbReference type="EMBL" id="MBD8124213.1"/>
    </source>
</evidence>
<dbReference type="EMBL" id="JACYNP010000015">
    <property type="protein sequence ID" value="MBD8124213.1"/>
    <property type="molecule type" value="Genomic_DNA"/>
</dbReference>
<dbReference type="CDD" id="cd00093">
    <property type="entry name" value="HTH_XRE"/>
    <property type="match status" value="1"/>
</dbReference>
<dbReference type="Proteomes" id="UP000029719">
    <property type="component" value="Unassembled WGS sequence"/>
</dbReference>
<evidence type="ECO:0000313" key="2">
    <source>
        <dbReference type="EMBL" id="KGF65774.1"/>
    </source>
</evidence>
<dbReference type="InterPro" id="IPR010982">
    <property type="entry name" value="Lambda_DNA-bd_dom_sf"/>
</dbReference>
<proteinExistence type="predicted"/>
<evidence type="ECO:0000313" key="4">
    <source>
        <dbReference type="Proteomes" id="UP000029719"/>
    </source>
</evidence>
<dbReference type="SMART" id="SM00530">
    <property type="entry name" value="HTH_XRE"/>
    <property type="match status" value="1"/>
</dbReference>
<dbReference type="Proteomes" id="UP000625247">
    <property type="component" value="Unassembled WGS sequence"/>
</dbReference>
<feature type="domain" description="HTH cro/C1-type" evidence="1">
    <location>
        <begin position="8"/>
        <end position="61"/>
    </location>
</feature>
<dbReference type="EMBL" id="JRMB01000001">
    <property type="protein sequence ID" value="KGF65774.1"/>
    <property type="molecule type" value="Genomic_DNA"/>
</dbReference>
<evidence type="ECO:0000313" key="5">
    <source>
        <dbReference type="Proteomes" id="UP000625247"/>
    </source>
</evidence>
<evidence type="ECO:0000259" key="1">
    <source>
        <dbReference type="PROSITE" id="PS50943"/>
    </source>
</evidence>
<accession>A0A9X0JKD5</accession>
<gene>
    <name evidence="3" type="ORF">IFT62_23705</name>
    <name evidence="2" type="ORF">LT42_07625</name>
</gene>
<protein>
    <submittedName>
        <fullName evidence="3">Helix-turn-helix transcriptional regulator</fullName>
    </submittedName>
</protein>